<comment type="caution">
    <text evidence="2">The sequence shown here is derived from an EMBL/GenBank/DDBJ whole genome shotgun (WGS) entry which is preliminary data.</text>
</comment>
<gene>
    <name evidence="2" type="ORF">DMP10_10705</name>
</gene>
<feature type="non-terminal residue" evidence="2">
    <location>
        <position position="69"/>
    </location>
</feature>
<evidence type="ECO:0000313" key="3">
    <source>
        <dbReference type="Proteomes" id="UP000278327"/>
    </source>
</evidence>
<feature type="compositionally biased region" description="Low complexity" evidence="1">
    <location>
        <begin position="47"/>
        <end position="56"/>
    </location>
</feature>
<evidence type="ECO:0000256" key="1">
    <source>
        <dbReference type="SAM" id="MobiDB-lite"/>
    </source>
</evidence>
<dbReference type="AlphaFoldDB" id="A0A3N0AQC2"/>
<feature type="compositionally biased region" description="Pro residues" evidence="1">
    <location>
        <begin position="57"/>
        <end position="69"/>
    </location>
</feature>
<evidence type="ECO:0000313" key="2">
    <source>
        <dbReference type="EMBL" id="RNL36473.1"/>
    </source>
</evidence>
<accession>A0A3N0AQC2</accession>
<reference evidence="2 3" key="1">
    <citation type="journal article" date="2019" name="Microbiol. Resour. Announc.">
        <title>Draft Genome Sequences of Type Strains of Gordonibacter faecihominis, Paraeggerthella hongkongensis, Parvibacter caecicola,Slackia equolifaciens, Slackia faecicanis, and Slackia isoflavoniconvertens.</title>
        <authorList>
            <person name="Danylec N."/>
            <person name="Stoll D.A."/>
            <person name="Dotsch A."/>
            <person name="Huch M."/>
        </authorList>
    </citation>
    <scope>NUCLEOTIDE SEQUENCE [LARGE SCALE GENOMIC DNA]</scope>
    <source>
        <strain evidence="2 3">DSM 18785</strain>
    </source>
</reference>
<protein>
    <submittedName>
        <fullName evidence="2">Uncharacterized protein</fullName>
    </submittedName>
</protein>
<dbReference type="Proteomes" id="UP000278327">
    <property type="component" value="Unassembled WGS sequence"/>
</dbReference>
<organism evidence="2 3">
    <name type="scientific">Adlercreutzia equolifaciens subsp. celatus DSM 18785</name>
    <dbReference type="NCBI Taxonomy" id="1121021"/>
    <lineage>
        <taxon>Bacteria</taxon>
        <taxon>Bacillati</taxon>
        <taxon>Actinomycetota</taxon>
        <taxon>Coriobacteriia</taxon>
        <taxon>Eggerthellales</taxon>
        <taxon>Eggerthellaceae</taxon>
        <taxon>Adlercreutzia</taxon>
    </lineage>
</organism>
<proteinExistence type="predicted"/>
<dbReference type="EMBL" id="QICA01000022">
    <property type="protein sequence ID" value="RNL36473.1"/>
    <property type="molecule type" value="Genomic_DNA"/>
</dbReference>
<sequence length="69" mass="6588">MASAGPAQCPECGKAIEMVGGIELKACPFCGCDFTPYLNGSKPVPGAPAAPKAPGAPGAPKPPAAPGAP</sequence>
<name>A0A3N0AQC2_9ACTN</name>
<feature type="region of interest" description="Disordered" evidence="1">
    <location>
        <begin position="43"/>
        <end position="69"/>
    </location>
</feature>
<keyword evidence="3" id="KW-1185">Reference proteome</keyword>